<dbReference type="EMBL" id="FO082050">
    <property type="protein sequence ID" value="CCE83027.1"/>
    <property type="molecule type" value="Genomic_DNA"/>
</dbReference>
<dbReference type="PANTHER" id="PTHR11216">
    <property type="entry name" value="EH DOMAIN"/>
    <property type="match status" value="1"/>
</dbReference>
<dbReference type="GO" id="GO:0006897">
    <property type="term" value="P:endocytosis"/>
    <property type="evidence" value="ECO:0007669"/>
    <property type="project" value="TreeGrafter"/>
</dbReference>
<dbReference type="SMART" id="SM00027">
    <property type="entry name" value="EH"/>
    <property type="match status" value="3"/>
</dbReference>
<dbReference type="PROSITE" id="PS50030">
    <property type="entry name" value="UBA"/>
    <property type="match status" value="1"/>
</dbReference>
<reference evidence="7 8" key="1">
    <citation type="journal article" date="2012" name="G3 (Bethesda)">
        <title>Pichia sorbitophila, an interspecies yeast hybrid reveals early steps of genome resolution following polyploidization.</title>
        <authorList>
            <person name="Leh Louis V."/>
            <person name="Despons L."/>
            <person name="Friedrich A."/>
            <person name="Martin T."/>
            <person name="Durrens P."/>
            <person name="Casaregola S."/>
            <person name="Neuveglise C."/>
            <person name="Fairhead C."/>
            <person name="Marck C."/>
            <person name="Cruz J.A."/>
            <person name="Straub M.L."/>
            <person name="Kugler V."/>
            <person name="Sacerdot C."/>
            <person name="Uzunov Z."/>
            <person name="Thierry A."/>
            <person name="Weiss S."/>
            <person name="Bleykasten C."/>
            <person name="De Montigny J."/>
            <person name="Jacques N."/>
            <person name="Jung P."/>
            <person name="Lemaire M."/>
            <person name="Mallet S."/>
            <person name="Morel G."/>
            <person name="Richard G.F."/>
            <person name="Sarkar A."/>
            <person name="Savel G."/>
            <person name="Schacherer J."/>
            <person name="Seret M.L."/>
            <person name="Talla E."/>
            <person name="Samson G."/>
            <person name="Jubin C."/>
            <person name="Poulain J."/>
            <person name="Vacherie B."/>
            <person name="Barbe V."/>
            <person name="Pelletier E."/>
            <person name="Sherman D.J."/>
            <person name="Westhof E."/>
            <person name="Weissenbach J."/>
            <person name="Baret P.V."/>
            <person name="Wincker P."/>
            <person name="Gaillardin C."/>
            <person name="Dujon B."/>
            <person name="Souciet J.L."/>
        </authorList>
    </citation>
    <scope>NUCLEOTIDE SEQUENCE [LARGE SCALE GENOMIC DNA]</scope>
    <source>
        <strain evidence="8">ATCC MYA-4447 / BCRC 22081 / CBS 7064 / NBRC 10061 / NRRL Y-12695</strain>
    </source>
</reference>
<dbReference type="SMART" id="SM00165">
    <property type="entry name" value="UBA"/>
    <property type="match status" value="1"/>
</dbReference>
<feature type="compositionally biased region" description="Basic and acidic residues" evidence="3">
    <location>
        <begin position="1056"/>
        <end position="1092"/>
    </location>
</feature>
<dbReference type="SUPFAM" id="SSF57997">
    <property type="entry name" value="Tropomyosin"/>
    <property type="match status" value="1"/>
</dbReference>
<dbReference type="GO" id="GO:0005737">
    <property type="term" value="C:cytoplasm"/>
    <property type="evidence" value="ECO:0007669"/>
    <property type="project" value="TreeGrafter"/>
</dbReference>
<dbReference type="OMA" id="HEMMTEL"/>
<feature type="compositionally biased region" description="Basic and acidic residues" evidence="3">
    <location>
        <begin position="489"/>
        <end position="522"/>
    </location>
</feature>
<dbReference type="PROSITE" id="PS00018">
    <property type="entry name" value="EF_HAND_1"/>
    <property type="match status" value="1"/>
</dbReference>
<evidence type="ECO:0000313" key="8">
    <source>
        <dbReference type="Proteomes" id="UP000005222"/>
    </source>
</evidence>
<dbReference type="InterPro" id="IPR009060">
    <property type="entry name" value="UBA-like_sf"/>
</dbReference>
<sequence length="1274" mass="138295">MSVSSTTPTFKVGLTPDEKKLYSQLFKSLDPEGAGVITGEKARATFEKSGLPPSVLGEIWQISDQNNLGFLTQFGFCLAMRLIGYTQAGQHPTASLADNPGPLPKFINLTMPPPREALQPQSTNNSFMQTQPSSAVPQSANSLNTQQQGPIAPVSVTDFQKFSQLFIKTVGSPNGELSGNKAREIFLKAKLPTSTLGHVWSLVDKDNLGKLDQGAFVIAMHLIQGLLNGSISQLPPFLPEYIWTSVKSHDVKSPTNDVRNVSYSSVSSNQTAIRHPPSSLPSNPSVQSRGSTSESSNDWVITPAMKQQHDAIFDSLDKSKSGRLNPNDVASYLMTSNLSQQDLATIWDLSDIQNTGIFTKLEFSIALFLVNKRINGETLPNIVPKSLLDSINNLSLNDKPDKKVDEGKVKPLAKQKTAIDDLADIFGSTATPQPGRNSQASSLQRQVSTSDLSADGSPKVRRNLTNSFKPSSSFGQDLLNRRTSQLGPKDTKEHNDLLGEDVSDAKDVPNIKPRETPIESKNSKSINYDALREVPPPPAKRMDSSSQPPRSPSRIERNVSHTDASPSATNGDDLLADTNPEISGQLSAATTDTANLSNQIKSLASQTSGLHDKKSRAQKELERILGTKKEIENKLAQIKSSYNNEVQQYQQVEKDLFTAKEETEALRSEASISEAKLNQVSTDLNEKQEAVEALQKENGSLKERLGLLNAEIAENQKLLESKTSEYQQLANKVSVNRSQAQVSIVKNEELKRKIEELEQSQQALEAELRTHAETEENAKSEYKDLTSKIHGLTEKNNSALNKGRDIQASSGSAKPDLSKNIGSAQDELNQNRSISPDFNIMPGAIPGSDLVSKGPASGEFQNIGTPTSDKELPVKFDDMKDDDELSSKFPKLALGDQKSKSVNNPTVGSSSVTTDNKSLVGNETPITSPSNSDYQFSESAGAGIVGSMVGMPGVPIGVQRTESLTSSVQNNPSLSVRDDNIDDLSDRETIGNVNSSNDSESAVRDIKGDKSAANANPDEAVDADKVSSGVESFEIVNHEEAKGSDVVQQRQDFFSDSEKQSQKPELTEESAKSGDGQFHRNIDQEFPPIRELDYDDSSSDEESHARFDDAVDNLPESSDNNALNTSSKDLFEDEFSNLEAAKVDNDVADEFETKSPEVTLSEEFTNNPLYDTNAEYGGSSGNNASTQGGDVDEWEQLFAGFGNSQAPTQLHDEALPAAQQESLSNTVNPSVSDYSDPAVQELVGMGFDEKTSLDALKKEGWNLEAATNYLLDHA</sequence>
<dbReference type="GO" id="GO:0005509">
    <property type="term" value="F:calcium ion binding"/>
    <property type="evidence" value="ECO:0007669"/>
    <property type="project" value="InterPro"/>
</dbReference>
<feature type="compositionally biased region" description="Low complexity" evidence="3">
    <location>
        <begin position="260"/>
        <end position="269"/>
    </location>
</feature>
<organism evidence="7 8">
    <name type="scientific">Pichia sorbitophila (strain ATCC MYA-4447 / BCRC 22081 / CBS 7064 / NBRC 10061 / NRRL Y-12695)</name>
    <name type="common">Hybrid yeast</name>
    <dbReference type="NCBI Taxonomy" id="559304"/>
    <lineage>
        <taxon>Eukaryota</taxon>
        <taxon>Fungi</taxon>
        <taxon>Dikarya</taxon>
        <taxon>Ascomycota</taxon>
        <taxon>Saccharomycotina</taxon>
        <taxon>Pichiomycetes</taxon>
        <taxon>Debaryomycetaceae</taxon>
        <taxon>Millerozyma</taxon>
    </lineage>
</organism>
<feature type="region of interest" description="Disordered" evidence="3">
    <location>
        <begin position="833"/>
        <end position="875"/>
    </location>
</feature>
<feature type="compositionally biased region" description="Polar residues" evidence="3">
    <location>
        <begin position="1115"/>
        <end position="1128"/>
    </location>
</feature>
<dbReference type="FunCoup" id="G8YDJ6">
    <property type="interactions" value="575"/>
</dbReference>
<evidence type="ECO:0000313" key="7">
    <source>
        <dbReference type="EMBL" id="CCE83027.1"/>
    </source>
</evidence>
<feature type="compositionally biased region" description="Polar residues" evidence="3">
    <location>
        <begin position="428"/>
        <end position="452"/>
    </location>
</feature>
<dbReference type="Gene3D" id="1.10.287.1490">
    <property type="match status" value="1"/>
</dbReference>
<dbReference type="InterPro" id="IPR015940">
    <property type="entry name" value="UBA"/>
</dbReference>
<gene>
    <name evidence="7" type="primary">Piso0_002801</name>
    <name evidence="7" type="ORF">GNLVRS01_PISO0J19875g</name>
</gene>
<dbReference type="HOGENOM" id="CLU_002993_0_0_1"/>
<dbReference type="InterPro" id="IPR002048">
    <property type="entry name" value="EF_hand_dom"/>
</dbReference>
<keyword evidence="2" id="KW-0175">Coiled coil</keyword>
<feature type="region of interest" description="Disordered" evidence="3">
    <location>
        <begin position="260"/>
        <end position="298"/>
    </location>
</feature>
<dbReference type="Pfam" id="PF12763">
    <property type="entry name" value="EH"/>
    <property type="match status" value="3"/>
</dbReference>
<feature type="domain" description="UBA" evidence="4">
    <location>
        <begin position="1233"/>
        <end position="1273"/>
    </location>
</feature>
<feature type="domain" description="EH" evidence="5">
    <location>
        <begin position="18"/>
        <end position="104"/>
    </location>
</feature>
<dbReference type="GO" id="GO:0005886">
    <property type="term" value="C:plasma membrane"/>
    <property type="evidence" value="ECO:0007669"/>
    <property type="project" value="TreeGrafter"/>
</dbReference>
<feature type="region of interest" description="Disordered" evidence="3">
    <location>
        <begin position="960"/>
        <end position="1128"/>
    </location>
</feature>
<dbReference type="GO" id="GO:0016197">
    <property type="term" value="P:endosomal transport"/>
    <property type="evidence" value="ECO:0007669"/>
    <property type="project" value="TreeGrafter"/>
</dbReference>
<dbReference type="STRING" id="559304.G8YDJ6"/>
<evidence type="ECO:0000256" key="1">
    <source>
        <dbReference type="ARBA" id="ARBA00022837"/>
    </source>
</evidence>
<feature type="domain" description="EF-hand" evidence="6">
    <location>
        <begin position="304"/>
        <end position="339"/>
    </location>
</feature>
<feature type="region of interest" description="Disordered" evidence="3">
    <location>
        <begin position="793"/>
        <end position="821"/>
    </location>
</feature>
<feature type="compositionally biased region" description="Basic and acidic residues" evidence="3">
    <location>
        <begin position="1001"/>
        <end position="1010"/>
    </location>
</feature>
<feature type="domain" description="EH" evidence="5">
    <location>
        <begin position="158"/>
        <end position="249"/>
    </location>
</feature>
<feature type="compositionally biased region" description="Polar residues" evidence="3">
    <location>
        <begin position="561"/>
        <end position="570"/>
    </location>
</feature>
<dbReference type="PANTHER" id="PTHR11216:SF170">
    <property type="entry name" value="DYNAMIN ASSOCIATED PROTEIN 160, ISOFORM D"/>
    <property type="match status" value="1"/>
</dbReference>
<dbReference type="Pfam" id="PF00627">
    <property type="entry name" value="UBA"/>
    <property type="match status" value="1"/>
</dbReference>
<evidence type="ECO:0000256" key="3">
    <source>
        <dbReference type="SAM" id="MobiDB-lite"/>
    </source>
</evidence>
<dbReference type="OrthoDB" id="524326at2759"/>
<dbReference type="PROSITE" id="PS50222">
    <property type="entry name" value="EF_HAND_2"/>
    <property type="match status" value="1"/>
</dbReference>
<feature type="region of interest" description="Disordered" evidence="3">
    <location>
        <begin position="890"/>
        <end position="934"/>
    </location>
</feature>
<dbReference type="InParanoid" id="G8YDJ6"/>
<dbReference type="AlphaFoldDB" id="G8YDJ6"/>
<feature type="compositionally biased region" description="Polar residues" evidence="3">
    <location>
        <begin position="463"/>
        <end position="486"/>
    </location>
</feature>
<dbReference type="SUPFAM" id="SSF46934">
    <property type="entry name" value="UBA-like"/>
    <property type="match status" value="1"/>
</dbReference>
<dbReference type="Proteomes" id="UP000005222">
    <property type="component" value="Chromosome J"/>
</dbReference>
<proteinExistence type="predicted"/>
<feature type="compositionally biased region" description="Basic and acidic residues" evidence="3">
    <location>
        <begin position="976"/>
        <end position="989"/>
    </location>
</feature>
<dbReference type="InterPro" id="IPR018247">
    <property type="entry name" value="EF_Hand_1_Ca_BS"/>
</dbReference>
<feature type="compositionally biased region" description="Polar residues" evidence="3">
    <location>
        <begin position="991"/>
        <end position="1000"/>
    </location>
</feature>
<dbReference type="SUPFAM" id="SSF47473">
    <property type="entry name" value="EF-hand"/>
    <property type="match status" value="3"/>
</dbReference>
<evidence type="ECO:0000259" key="4">
    <source>
        <dbReference type="PROSITE" id="PS50030"/>
    </source>
</evidence>
<feature type="region of interest" description="Disordered" evidence="3">
    <location>
        <begin position="426"/>
        <end position="579"/>
    </location>
</feature>
<dbReference type="PROSITE" id="PS50031">
    <property type="entry name" value="EH"/>
    <property type="match status" value="3"/>
</dbReference>
<protein>
    <submittedName>
        <fullName evidence="7">Piso0_002801 protein</fullName>
    </submittedName>
</protein>
<dbReference type="CDD" id="cd00052">
    <property type="entry name" value="EH"/>
    <property type="match status" value="3"/>
</dbReference>
<keyword evidence="8" id="KW-1185">Reference proteome</keyword>
<dbReference type="InterPro" id="IPR000261">
    <property type="entry name" value="EH_dom"/>
</dbReference>
<evidence type="ECO:0000259" key="5">
    <source>
        <dbReference type="PROSITE" id="PS50031"/>
    </source>
</evidence>
<accession>G8YDJ6</accession>
<name>G8YDJ6_PICSO</name>
<feature type="region of interest" description="Disordered" evidence="3">
    <location>
        <begin position="119"/>
        <end position="146"/>
    </location>
</feature>
<keyword evidence="1" id="KW-0106">Calcium</keyword>
<feature type="region of interest" description="Disordered" evidence="3">
    <location>
        <begin position="1162"/>
        <end position="1189"/>
    </location>
</feature>
<evidence type="ECO:0000256" key="2">
    <source>
        <dbReference type="ARBA" id="ARBA00023054"/>
    </source>
</evidence>
<dbReference type="FunFam" id="1.10.238.10:FF:000558">
    <property type="entry name" value="EH domain-containing and endocytosis protein 1"/>
    <property type="match status" value="1"/>
</dbReference>
<dbReference type="SMART" id="SM00054">
    <property type="entry name" value="EFh"/>
    <property type="match status" value="3"/>
</dbReference>
<dbReference type="Gene3D" id="1.10.8.10">
    <property type="entry name" value="DNA helicase RuvA subunit, C-terminal domain"/>
    <property type="match status" value="1"/>
</dbReference>
<dbReference type="Gene3D" id="1.10.238.10">
    <property type="entry name" value="EF-hand"/>
    <property type="match status" value="3"/>
</dbReference>
<feature type="domain" description="EH" evidence="5">
    <location>
        <begin position="305"/>
        <end position="394"/>
    </location>
</feature>
<dbReference type="InterPro" id="IPR011992">
    <property type="entry name" value="EF-hand-dom_pair"/>
</dbReference>
<feature type="compositionally biased region" description="Polar residues" evidence="3">
    <location>
        <begin position="280"/>
        <end position="298"/>
    </location>
</feature>
<evidence type="ECO:0000259" key="6">
    <source>
        <dbReference type="PROSITE" id="PS50222"/>
    </source>
</evidence>
<dbReference type="eggNOG" id="KOG0998">
    <property type="taxonomic scope" value="Eukaryota"/>
</dbReference>
<feature type="compositionally biased region" description="Polar residues" evidence="3">
    <location>
        <begin position="960"/>
        <end position="974"/>
    </location>
</feature>
<feature type="compositionally biased region" description="Polar residues" evidence="3">
    <location>
        <begin position="900"/>
        <end position="934"/>
    </location>
</feature>